<dbReference type="AlphaFoldDB" id="A0A3B0UGE1"/>
<organism evidence="2">
    <name type="scientific">hydrothermal vent metagenome</name>
    <dbReference type="NCBI Taxonomy" id="652676"/>
    <lineage>
        <taxon>unclassified sequences</taxon>
        <taxon>metagenomes</taxon>
        <taxon>ecological metagenomes</taxon>
    </lineage>
</organism>
<dbReference type="PROSITE" id="PS51371">
    <property type="entry name" value="CBS"/>
    <property type="match status" value="2"/>
</dbReference>
<feature type="domain" description="CBS" evidence="1">
    <location>
        <begin position="7"/>
        <end position="62"/>
    </location>
</feature>
<sequence>MIAKNLITDGIMPLKTSDTGRTALEWMEEYKVSHLPIVNNQEFLGLISELDIYDLDNFDEPLGNHKLSLKNPYVFDSQHIYNVLKLVNEQNLSLVPVLSEKGNYEGSISLQNLVKYFARSLSVNNPGGIIVLEMTYNDYSLTELAKIVEENDAKILSTFIINHEDSTRLDVFLKLNTVEISSILKTFERYDYFVKASYGEEDDLDDLKERYNSLMNYLNV</sequence>
<gene>
    <name evidence="2" type="ORF">MNBD_BACTEROID07-1534</name>
</gene>
<evidence type="ECO:0000313" key="2">
    <source>
        <dbReference type="EMBL" id="VAW27423.1"/>
    </source>
</evidence>
<evidence type="ECO:0000259" key="1">
    <source>
        <dbReference type="PROSITE" id="PS51371"/>
    </source>
</evidence>
<protein>
    <recommendedName>
        <fullName evidence="1">CBS domain-containing protein</fullName>
    </recommendedName>
</protein>
<name>A0A3B0UGE1_9ZZZZ</name>
<reference evidence="2" key="1">
    <citation type="submission" date="2018-06" db="EMBL/GenBank/DDBJ databases">
        <authorList>
            <person name="Zhirakovskaya E."/>
        </authorList>
    </citation>
    <scope>NUCLEOTIDE SEQUENCE</scope>
</reference>
<dbReference type="EMBL" id="UOET01000108">
    <property type="protein sequence ID" value="VAW27423.1"/>
    <property type="molecule type" value="Genomic_DNA"/>
</dbReference>
<dbReference type="Pfam" id="PF00571">
    <property type="entry name" value="CBS"/>
    <property type="match status" value="2"/>
</dbReference>
<dbReference type="Gene3D" id="3.10.580.10">
    <property type="entry name" value="CBS-domain"/>
    <property type="match status" value="1"/>
</dbReference>
<proteinExistence type="predicted"/>
<dbReference type="InterPro" id="IPR046342">
    <property type="entry name" value="CBS_dom_sf"/>
</dbReference>
<dbReference type="InterPro" id="IPR000644">
    <property type="entry name" value="CBS_dom"/>
</dbReference>
<feature type="domain" description="CBS" evidence="1">
    <location>
        <begin position="67"/>
        <end position="123"/>
    </location>
</feature>
<accession>A0A3B0UGE1</accession>
<dbReference type="CDD" id="cd17783">
    <property type="entry name" value="CBS_pair_bac"/>
    <property type="match status" value="1"/>
</dbReference>
<dbReference type="SUPFAM" id="SSF54631">
    <property type="entry name" value="CBS-domain pair"/>
    <property type="match status" value="1"/>
</dbReference>